<proteinExistence type="predicted"/>
<accession>A0A0E2B133</accession>
<dbReference type="EMBL" id="AHMY02000054">
    <property type="protein sequence ID" value="EKO14474.1"/>
    <property type="molecule type" value="Genomic_DNA"/>
</dbReference>
<evidence type="ECO:0000313" key="2">
    <source>
        <dbReference type="Proteomes" id="UP000006253"/>
    </source>
</evidence>
<comment type="caution">
    <text evidence="1">The sequence shown here is derived from an EMBL/GenBank/DDBJ whole genome shotgun (WGS) entry which is preliminary data.</text>
</comment>
<dbReference type="AlphaFoldDB" id="A0A0E2B133"/>
<protein>
    <submittedName>
        <fullName evidence="1">Uncharacterized protein</fullName>
    </submittedName>
</protein>
<sequence>MEKITFIFIRLQKFFYFYELKCVWCKSESFLIMNFFKKRMIMISKYQRNGFYNSANCISSHKLHFFV</sequence>
<gene>
    <name evidence="1" type="ORF">LEP1GSC081_3857</name>
</gene>
<reference evidence="1 2" key="1">
    <citation type="submission" date="2012-10" db="EMBL/GenBank/DDBJ databases">
        <authorList>
            <person name="Harkins D.M."/>
            <person name="Durkin A.S."/>
            <person name="Brinkac L.M."/>
            <person name="Selengut J.D."/>
            <person name="Sanka R."/>
            <person name="DePew J."/>
            <person name="Purushe J."/>
            <person name="Peacock S.J."/>
            <person name="Thaipadungpanit J."/>
            <person name="Wuthiekanun V.W."/>
            <person name="Day N.P."/>
            <person name="Vinetz J.M."/>
            <person name="Sutton G.G."/>
            <person name="Nelson W.C."/>
            <person name="Fouts D.E."/>
        </authorList>
    </citation>
    <scope>NUCLEOTIDE SEQUENCE [LARGE SCALE GENOMIC DNA]</scope>
    <source>
        <strain evidence="1 2">H1</strain>
    </source>
</reference>
<organism evidence="1 2">
    <name type="scientific">Leptospira kirschneri str. H1</name>
    <dbReference type="NCBI Taxonomy" id="1049966"/>
    <lineage>
        <taxon>Bacteria</taxon>
        <taxon>Pseudomonadati</taxon>
        <taxon>Spirochaetota</taxon>
        <taxon>Spirochaetia</taxon>
        <taxon>Leptospirales</taxon>
        <taxon>Leptospiraceae</taxon>
        <taxon>Leptospira</taxon>
    </lineage>
</organism>
<evidence type="ECO:0000313" key="1">
    <source>
        <dbReference type="EMBL" id="EKO14474.1"/>
    </source>
</evidence>
<dbReference type="Proteomes" id="UP000006253">
    <property type="component" value="Unassembled WGS sequence"/>
</dbReference>
<name>A0A0E2B133_9LEPT</name>